<dbReference type="GO" id="GO:0006309">
    <property type="term" value="P:apoptotic DNA fragmentation"/>
    <property type="evidence" value="ECO:0007669"/>
    <property type="project" value="TreeGrafter"/>
</dbReference>
<dbReference type="GO" id="GO:0000014">
    <property type="term" value="F:single-stranded DNA endodeoxyribonuclease activity"/>
    <property type="evidence" value="ECO:0007669"/>
    <property type="project" value="TreeGrafter"/>
</dbReference>
<evidence type="ECO:0000256" key="1">
    <source>
        <dbReference type="ARBA" id="ARBA00010052"/>
    </source>
</evidence>
<dbReference type="AlphaFoldDB" id="A0A1A9W7F9"/>
<dbReference type="PANTHER" id="PTHR13966:SF17">
    <property type="entry name" value="ENDONUCLEASE-RELATED"/>
    <property type="match status" value="1"/>
</dbReference>
<sequence length="421" mass="49436">MRLLCAALVFAFITIATAECILSVPEDINGLYAPIILVMRFPTKNYRLFEPVGKKTNFPDESKLKLVCTNEDNFLKFNSESQLTLTCTGGEFVDANGNKRELKTITCEKLLTYVIKRTIERCAANYSMYNVGYEIESKFYGPIYRICYGDDKPSGSYTHHIINDKLSRGSKFYTSLITKKFTAEELDDLYYLQSQLKVFKFLNYNGRAIVNNFNYFVEGRLTPDTEMIAFSERLCTYDYANVIPQFRTVHEGNVLLVEKRLRELAIRQNIKLEVYSGYFNTLKMNLDGQEKYIYLDYQAENPEHPVPQYIYKFVFNKFNNSGLVFVILNDPYSTRSVKTIKEFCKNLDRNPISGLFIVCFRIALHSLPQLLTRLQQQQFEFNHDDIFFVYMFIRFDIDEEKAERKARKVDKENEEEEWQEH</sequence>
<dbReference type="InterPro" id="IPR044925">
    <property type="entry name" value="His-Me_finger_sf"/>
</dbReference>
<comment type="similarity">
    <text evidence="1">Belongs to the DNA/RNA non-specific endonuclease family.</text>
</comment>
<feature type="domain" description="DNA/RNA non-specific endonuclease/pyrophosphatase/phosphodiesterase" evidence="5">
    <location>
        <begin position="142"/>
        <end position="342"/>
    </location>
</feature>
<dbReference type="GO" id="GO:0004521">
    <property type="term" value="F:RNA endonuclease activity"/>
    <property type="evidence" value="ECO:0007669"/>
    <property type="project" value="TreeGrafter"/>
</dbReference>
<dbReference type="InterPro" id="IPR040255">
    <property type="entry name" value="Non-specific_endonuclease"/>
</dbReference>
<keyword evidence="3" id="KW-0378">Hydrolase</keyword>
<dbReference type="GO" id="GO:0046872">
    <property type="term" value="F:metal ion binding"/>
    <property type="evidence" value="ECO:0007669"/>
    <property type="project" value="InterPro"/>
</dbReference>
<dbReference type="Pfam" id="PF01223">
    <property type="entry name" value="Endonuclease_NS"/>
    <property type="match status" value="1"/>
</dbReference>
<name>A0A1A9W7F9_9MUSC</name>
<dbReference type="GO" id="GO:0005743">
    <property type="term" value="C:mitochondrial inner membrane"/>
    <property type="evidence" value="ECO:0007669"/>
    <property type="project" value="TreeGrafter"/>
</dbReference>
<keyword evidence="7" id="KW-1185">Reference proteome</keyword>
<keyword evidence="2" id="KW-0540">Nuclease</keyword>
<evidence type="ECO:0000256" key="2">
    <source>
        <dbReference type="ARBA" id="ARBA00022722"/>
    </source>
</evidence>
<evidence type="ECO:0000259" key="5">
    <source>
        <dbReference type="Pfam" id="PF01223"/>
    </source>
</evidence>
<keyword evidence="4" id="KW-0732">Signal</keyword>
<dbReference type="GO" id="GO:0005634">
    <property type="term" value="C:nucleus"/>
    <property type="evidence" value="ECO:0007669"/>
    <property type="project" value="TreeGrafter"/>
</dbReference>
<evidence type="ECO:0000313" key="7">
    <source>
        <dbReference type="Proteomes" id="UP000091820"/>
    </source>
</evidence>
<evidence type="ECO:0000313" key="6">
    <source>
        <dbReference type="EnsemblMetazoa" id="GBRI008862-PA"/>
    </source>
</evidence>
<keyword evidence="3" id="KW-0255">Endonuclease</keyword>
<dbReference type="VEuPathDB" id="VectorBase:GBRI008862"/>
<organism evidence="6 7">
    <name type="scientific">Glossina brevipalpis</name>
    <dbReference type="NCBI Taxonomy" id="37001"/>
    <lineage>
        <taxon>Eukaryota</taxon>
        <taxon>Metazoa</taxon>
        <taxon>Ecdysozoa</taxon>
        <taxon>Arthropoda</taxon>
        <taxon>Hexapoda</taxon>
        <taxon>Insecta</taxon>
        <taxon>Pterygota</taxon>
        <taxon>Neoptera</taxon>
        <taxon>Endopterygota</taxon>
        <taxon>Diptera</taxon>
        <taxon>Brachycera</taxon>
        <taxon>Muscomorpha</taxon>
        <taxon>Hippoboscoidea</taxon>
        <taxon>Glossinidae</taxon>
        <taxon>Glossina</taxon>
    </lineage>
</organism>
<reference evidence="7" key="1">
    <citation type="submission" date="2014-03" db="EMBL/GenBank/DDBJ databases">
        <authorList>
            <person name="Aksoy S."/>
            <person name="Warren W."/>
            <person name="Wilson R.K."/>
        </authorList>
    </citation>
    <scope>NUCLEOTIDE SEQUENCE [LARGE SCALE GENOMIC DNA]</scope>
    <source>
        <strain evidence="7">IAEA</strain>
    </source>
</reference>
<dbReference type="PANTHER" id="PTHR13966">
    <property type="entry name" value="ENDONUCLEASE RELATED"/>
    <property type="match status" value="1"/>
</dbReference>
<dbReference type="InterPro" id="IPR001604">
    <property type="entry name" value="Endo_G_ENPP1-like_dom"/>
</dbReference>
<evidence type="ECO:0000256" key="3">
    <source>
        <dbReference type="ARBA" id="ARBA00022759"/>
    </source>
</evidence>
<dbReference type="EnsemblMetazoa" id="GBRI008862-RA">
    <property type="protein sequence ID" value="GBRI008862-PA"/>
    <property type="gene ID" value="GBRI008862"/>
</dbReference>
<protein>
    <recommendedName>
        <fullName evidence="5">DNA/RNA non-specific endonuclease/pyrophosphatase/phosphodiesterase domain-containing protein</fullName>
    </recommendedName>
</protein>
<dbReference type="GO" id="GO:0003676">
    <property type="term" value="F:nucleic acid binding"/>
    <property type="evidence" value="ECO:0007669"/>
    <property type="project" value="InterPro"/>
</dbReference>
<dbReference type="InterPro" id="IPR044929">
    <property type="entry name" value="DNA/RNA_non-sp_Endonuclease_sf"/>
</dbReference>
<proteinExistence type="inferred from homology"/>
<evidence type="ECO:0000256" key="4">
    <source>
        <dbReference type="SAM" id="SignalP"/>
    </source>
</evidence>
<feature type="signal peptide" evidence="4">
    <location>
        <begin position="1"/>
        <end position="18"/>
    </location>
</feature>
<dbReference type="Proteomes" id="UP000091820">
    <property type="component" value="Unassembled WGS sequence"/>
</dbReference>
<reference evidence="6" key="2">
    <citation type="submission" date="2020-05" db="UniProtKB">
        <authorList>
            <consortium name="EnsemblMetazoa"/>
        </authorList>
    </citation>
    <scope>IDENTIFICATION</scope>
    <source>
        <strain evidence="6">IAEA</strain>
    </source>
</reference>
<dbReference type="STRING" id="37001.A0A1A9W7F9"/>
<dbReference type="Gene3D" id="3.40.570.10">
    <property type="entry name" value="Extracellular Endonuclease, subunit A"/>
    <property type="match status" value="1"/>
</dbReference>
<accession>A0A1A9W7F9</accession>
<dbReference type="SUPFAM" id="SSF54060">
    <property type="entry name" value="His-Me finger endonucleases"/>
    <property type="match status" value="1"/>
</dbReference>
<feature type="chain" id="PRO_5008400061" description="DNA/RNA non-specific endonuclease/pyrophosphatase/phosphodiesterase domain-containing protein" evidence="4">
    <location>
        <begin position="19"/>
        <end position="421"/>
    </location>
</feature>